<protein>
    <submittedName>
        <fullName evidence="1">Unnamed protein product</fullName>
    </submittedName>
</protein>
<name>A0ACB5TZB1_AMBMO</name>
<proteinExistence type="predicted"/>
<accession>A0ACB5TZB1</accession>
<evidence type="ECO:0000313" key="2">
    <source>
        <dbReference type="Proteomes" id="UP001165064"/>
    </source>
</evidence>
<dbReference type="EMBL" id="BSXS01010287">
    <property type="protein sequence ID" value="GME97894.1"/>
    <property type="molecule type" value="Genomic_DNA"/>
</dbReference>
<organism evidence="1 2">
    <name type="scientific">Ambrosiozyma monospora</name>
    <name type="common">Yeast</name>
    <name type="synonym">Endomycopsis monosporus</name>
    <dbReference type="NCBI Taxonomy" id="43982"/>
    <lineage>
        <taxon>Eukaryota</taxon>
        <taxon>Fungi</taxon>
        <taxon>Dikarya</taxon>
        <taxon>Ascomycota</taxon>
        <taxon>Saccharomycotina</taxon>
        <taxon>Pichiomycetes</taxon>
        <taxon>Pichiales</taxon>
        <taxon>Pichiaceae</taxon>
        <taxon>Ambrosiozyma</taxon>
    </lineage>
</organism>
<gene>
    <name evidence="1" type="ORF">Amon02_001035500</name>
</gene>
<evidence type="ECO:0000313" key="1">
    <source>
        <dbReference type="EMBL" id="GME97894.1"/>
    </source>
</evidence>
<sequence>MSANYCHVGSVKKWYGIPANECDLFESIFHECAPDYFQKQPDLLHQLVSLLSPNKLVEMARSKKGKTLHVYHVDQGPNEFVITFPKVYHAGFNCGFNINEAVNFTMPFWLHYGQDALNEYKLVKKEAVFNYYKLLRNIMDDILVNKDNHSFSRDTIREMIRISFTDYCSQIREYSTALTNYDLVRFVTTIEKKIDYDELVKQVIARNEEKRKRSRGRMSRKRLANEEAEEIDEFICNDSQQIIQQQ</sequence>
<comment type="caution">
    <text evidence="1">The sequence shown here is derived from an EMBL/GenBank/DDBJ whole genome shotgun (WGS) entry which is preliminary data.</text>
</comment>
<keyword evidence="2" id="KW-1185">Reference proteome</keyword>
<dbReference type="Proteomes" id="UP001165064">
    <property type="component" value="Unassembled WGS sequence"/>
</dbReference>
<reference evidence="1" key="1">
    <citation type="submission" date="2023-04" db="EMBL/GenBank/DDBJ databases">
        <title>Ambrosiozyma monospora NBRC 10751.</title>
        <authorList>
            <person name="Ichikawa N."/>
            <person name="Sato H."/>
            <person name="Tonouchi N."/>
        </authorList>
    </citation>
    <scope>NUCLEOTIDE SEQUENCE</scope>
    <source>
        <strain evidence="1">NBRC 10751</strain>
    </source>
</reference>